<feature type="compositionally biased region" description="Low complexity" evidence="6">
    <location>
        <begin position="167"/>
        <end position="183"/>
    </location>
</feature>
<dbReference type="SUPFAM" id="SSF56968">
    <property type="entry name" value="Lipovitellin-phosvitin complex, beta-sheet shell regions"/>
    <property type="match status" value="3"/>
</dbReference>
<keyword evidence="1 7" id="KW-0732">Signal</keyword>
<dbReference type="Pfam" id="PF00094">
    <property type="entry name" value="VWD"/>
    <property type="match status" value="2"/>
</dbReference>
<dbReference type="SMART" id="SM00638">
    <property type="entry name" value="LPD_N"/>
    <property type="match status" value="1"/>
</dbReference>
<evidence type="ECO:0000256" key="1">
    <source>
        <dbReference type="ARBA" id="ARBA00022729"/>
    </source>
</evidence>
<gene>
    <name evidence="11" type="primary">LOC109467033</name>
</gene>
<reference evidence="11" key="1">
    <citation type="submission" date="2025-08" db="UniProtKB">
        <authorList>
            <consortium name="RefSeq"/>
        </authorList>
    </citation>
    <scope>IDENTIFICATION</scope>
    <source>
        <tissue evidence="11">Gonad</tissue>
    </source>
</reference>
<feature type="compositionally biased region" description="Low complexity" evidence="6">
    <location>
        <begin position="1199"/>
        <end position="1217"/>
    </location>
</feature>
<accession>A0A6P4YP69</accession>
<evidence type="ECO:0000256" key="3">
    <source>
        <dbReference type="ARBA" id="ARBA00023157"/>
    </source>
</evidence>
<dbReference type="InterPro" id="IPR015817">
    <property type="entry name" value="Vitellinogen_open_b-sht_sub1"/>
</dbReference>
<dbReference type="InterPro" id="IPR011030">
    <property type="entry name" value="Lipovitellin_superhlx_dom"/>
</dbReference>
<feature type="compositionally biased region" description="Basic and acidic residues" evidence="6">
    <location>
        <begin position="1722"/>
        <end position="1755"/>
    </location>
</feature>
<protein>
    <submittedName>
        <fullName evidence="11">Vitellogenin-6-like</fullName>
    </submittedName>
</protein>
<organism evidence="10 11">
    <name type="scientific">Branchiostoma belcheri</name>
    <name type="common">Amphioxus</name>
    <dbReference type="NCBI Taxonomy" id="7741"/>
    <lineage>
        <taxon>Eukaryota</taxon>
        <taxon>Metazoa</taxon>
        <taxon>Chordata</taxon>
        <taxon>Cephalochordata</taxon>
        <taxon>Leptocardii</taxon>
        <taxon>Amphioxiformes</taxon>
        <taxon>Branchiostomatidae</taxon>
        <taxon>Branchiostoma</taxon>
    </lineage>
</organism>
<feature type="domain" description="Vitellogenin" evidence="8">
    <location>
        <begin position="28"/>
        <end position="813"/>
    </location>
</feature>
<dbReference type="SMART" id="SM00216">
    <property type="entry name" value="VWD"/>
    <property type="match status" value="1"/>
</dbReference>
<evidence type="ECO:0000259" key="8">
    <source>
        <dbReference type="PROSITE" id="PS51211"/>
    </source>
</evidence>
<feature type="region of interest" description="Disordered" evidence="6">
    <location>
        <begin position="1192"/>
        <end position="1217"/>
    </location>
</feature>
<dbReference type="Gene3D" id="1.25.10.20">
    <property type="entry name" value="Vitellinogen, superhelical"/>
    <property type="match status" value="1"/>
</dbReference>
<dbReference type="InterPro" id="IPR015819">
    <property type="entry name" value="Lipid_transp_b-sht_shell"/>
</dbReference>
<evidence type="ECO:0000256" key="5">
    <source>
        <dbReference type="PROSITE-ProRule" id="PRU00557"/>
    </source>
</evidence>
<evidence type="ECO:0000256" key="4">
    <source>
        <dbReference type="ARBA" id="ARBA00023180"/>
    </source>
</evidence>
<dbReference type="InterPro" id="IPR050733">
    <property type="entry name" value="Vitellogenin/Apolipophorin"/>
</dbReference>
<dbReference type="PANTHER" id="PTHR23345:SF15">
    <property type="entry name" value="VITELLOGENIN 1-RELATED"/>
    <property type="match status" value="1"/>
</dbReference>
<feature type="compositionally biased region" description="Basic and acidic residues" evidence="6">
    <location>
        <begin position="1365"/>
        <end position="1385"/>
    </location>
</feature>
<keyword evidence="10" id="KW-1185">Reference proteome</keyword>
<dbReference type="Gene3D" id="2.30.230.10">
    <property type="entry name" value="Lipovitellin, beta-sheet shell regions, chain A"/>
    <property type="match status" value="2"/>
</dbReference>
<feature type="region of interest" description="Disordered" evidence="6">
    <location>
        <begin position="1364"/>
        <end position="1388"/>
    </location>
</feature>
<dbReference type="Proteomes" id="UP000515135">
    <property type="component" value="Unplaced"/>
</dbReference>
<evidence type="ECO:0000256" key="6">
    <source>
        <dbReference type="SAM" id="MobiDB-lite"/>
    </source>
</evidence>
<feature type="domain" description="VWFD" evidence="9">
    <location>
        <begin position="1610"/>
        <end position="1902"/>
    </location>
</feature>
<feature type="compositionally biased region" description="Basic and acidic residues" evidence="6">
    <location>
        <begin position="863"/>
        <end position="872"/>
    </location>
</feature>
<feature type="region of interest" description="Disordered" evidence="6">
    <location>
        <begin position="1418"/>
        <end position="1457"/>
    </location>
</feature>
<dbReference type="InterPro" id="IPR015816">
    <property type="entry name" value="Vitellinogen_b-sht_N"/>
</dbReference>
<keyword evidence="2" id="KW-0758">Storage protein</keyword>
<dbReference type="SUPFAM" id="SSF48431">
    <property type="entry name" value="Lipovitellin-phosvitin complex, superhelical domain"/>
    <property type="match status" value="1"/>
</dbReference>
<feature type="compositionally biased region" description="Basic and acidic residues" evidence="6">
    <location>
        <begin position="428"/>
        <end position="444"/>
    </location>
</feature>
<dbReference type="FunFam" id="2.20.50.20:FF:000005">
    <property type="entry name" value="Vitellogenin 3"/>
    <property type="match status" value="1"/>
</dbReference>
<feature type="compositionally biased region" description="Low complexity" evidence="6">
    <location>
        <begin position="1756"/>
        <end position="1777"/>
    </location>
</feature>
<feature type="compositionally biased region" description="Basic and acidic residues" evidence="6">
    <location>
        <begin position="140"/>
        <end position="166"/>
    </location>
</feature>
<evidence type="ECO:0000256" key="2">
    <source>
        <dbReference type="ARBA" id="ARBA00022761"/>
    </source>
</evidence>
<dbReference type="Pfam" id="PF09172">
    <property type="entry name" value="Vit_open_b-sht"/>
    <property type="match status" value="1"/>
</dbReference>
<dbReference type="GO" id="GO:0005319">
    <property type="term" value="F:lipid transporter activity"/>
    <property type="evidence" value="ECO:0007669"/>
    <property type="project" value="InterPro"/>
</dbReference>
<dbReference type="PROSITE" id="PS51233">
    <property type="entry name" value="VWFD"/>
    <property type="match status" value="1"/>
</dbReference>
<dbReference type="RefSeq" id="XP_019620487.1">
    <property type="nucleotide sequence ID" value="XM_019764928.1"/>
</dbReference>
<feature type="compositionally biased region" description="Basic and acidic residues" evidence="6">
    <location>
        <begin position="1688"/>
        <end position="1712"/>
    </location>
</feature>
<dbReference type="GeneID" id="109467033"/>
<dbReference type="Pfam" id="PF01347">
    <property type="entry name" value="Vitellogenin_N"/>
    <property type="match status" value="2"/>
</dbReference>
<evidence type="ECO:0000259" key="9">
    <source>
        <dbReference type="PROSITE" id="PS51233"/>
    </source>
</evidence>
<evidence type="ECO:0000313" key="11">
    <source>
        <dbReference type="RefSeq" id="XP_019620487.1"/>
    </source>
</evidence>
<dbReference type="PANTHER" id="PTHR23345">
    <property type="entry name" value="VITELLOGENIN-RELATED"/>
    <property type="match status" value="1"/>
</dbReference>
<keyword evidence="3" id="KW-1015">Disulfide bond</keyword>
<dbReference type="InterPro" id="IPR001846">
    <property type="entry name" value="VWF_type-D"/>
</dbReference>
<dbReference type="FunFam" id="1.25.10.20:FF:000003">
    <property type="entry name" value="Vitellogenin C"/>
    <property type="match status" value="1"/>
</dbReference>
<name>A0A6P4YP69_BRABE</name>
<dbReference type="GO" id="GO:0045735">
    <property type="term" value="F:nutrient reservoir activity"/>
    <property type="evidence" value="ECO:0007669"/>
    <property type="project" value="UniProtKB-KW"/>
</dbReference>
<dbReference type="PROSITE" id="PS51211">
    <property type="entry name" value="VITELLOGENIN"/>
    <property type="match status" value="1"/>
</dbReference>
<feature type="compositionally biased region" description="Basic and acidic residues" evidence="6">
    <location>
        <begin position="1418"/>
        <end position="1449"/>
    </location>
</feature>
<feature type="region of interest" description="Disordered" evidence="6">
    <location>
        <begin position="127"/>
        <end position="197"/>
    </location>
</feature>
<feature type="compositionally biased region" description="Acidic residues" evidence="6">
    <location>
        <begin position="187"/>
        <end position="196"/>
    </location>
</feature>
<evidence type="ECO:0000313" key="10">
    <source>
        <dbReference type="Proteomes" id="UP000515135"/>
    </source>
</evidence>
<proteinExistence type="predicted"/>
<dbReference type="InterPro" id="IPR001747">
    <property type="entry name" value="Vitellogenin_N"/>
</dbReference>
<sequence length="1999" mass="230249">MNKLLLLLLGACLTQATIRSEDLADKVFGQGRAYGYRYEGEIMSGIPKTSDRFSGMRIECDARLQFQTDEEVLLRLENVKLKTLRGELESPEEKALNRIVKKTSKETAQEQWHQDAFRQDLFTSSAEEWDAKSIQTSSQESRETPSMERHQQQKQREAIRIKEQKTSSEQQGRTSSQRSSQSVSREESEEVPSDELAELRRQLEKPVLVVYRQGRVESIRGQKDEPQWSVNIKRGVINLFQCTRNPKNSEMLDKDGREETNVAFDKSPERLFRIMEEDVSGQCETQYLIQDSRKEKGVQVVTKTKDFQNCRERPQQQRSFISGKKVSKTEKEEHLQSTVETRQRLVTDRSSSGKFLIQRAESRGQHVFQPYSQQGGDVITFAKQTLELIEAKTTIPDPKIPEPLQPEEKGKLMFVFEKKTPQPGSSQESRESSESREQSKEVTQKKVTQLCEGIARGVRETITEDTPKQIIQLITELRKMDKQQLKTFCLEKIPKTAPNPKTSQEKAQSETRKLMIDAVSMAGTEEALKAVKELLEESKITQEDAQTLIAGLSVSINPCTATATRIMLEIAKSPQAQQNPNLRKVCWLAFGTMVHKFTKTQPQEAAELIQIKREYAKQLLAGIKPEKTAEEKMMCLKAIGNAGLEDSVDSLVEIISGKDAKTTPTEIRLQAIYALRRIAKKQPHKTRNILFPVFKNPENPAEERIAAFIGLMDSEPQASVLELVAQSTQRETSNQVGRFVYTHLRSCANSRMPRDQKTRLGCERALRLCRPFNLGIQYSQSEKFQAMDDEMKMGASVALQTIADKRSVLPRAATAKLSVQAMGYSINLLETGVRASGMQTMVDSLYRQWEDGKGVMHYLKKKSQETSREYRDSASAQSTERQRTLRNIEAEKIQSKLNIKTRTPEDPKGQIYLKIAGNEVYFHQFRSDLLKKFVREDRLSIQDIEQQLKEGVQTTMTKAHLVADATQRIPTSLGLPLELDIKAILLARSEIGGRMEVSPSLFREDRNNDKKEITAIDARLQSTHTVAMQTTGKMTVDCRVIKSGVALDVTMNSLIPISGKATFDIKNRQHKLTFETPEKERELLVLKSRPIVFTEETAARKTPKTPNSKQVKEPQIKEITLQGKKIQRFPSTMKAAYGQQALGLEFSLKSSMVSRLNREKRAPFQPLCGPVELRLAVKPGQNKPEKIEIECRPKETRYTSSEETSSQMTSKEQTTSQRVELDIRANHPRQERFMKIKLNYRDEQVEVDPRRRELDSRERKVPRKFLVRSLREKEPEMSSETQYQVRQDGKQQTRKTIAIQIERSRIPEIESWDTKMCVDMQLEYPTNRDVRLIQDGVTQALVDAKWGADCSGRGPRVQLNAKFQKSVEQRRQERREEAAEWESRSGEVLTQSQEQKLDSILDSVKSLWSWSKSKSEERSPRSTEWEESREQERSSQEKSQERASKETGEASRSWETSWQSSDKFQQIKLRRNLYKQCLKDRRDGQQYSPVCSEALDQRSLLRELNAEIIFQNIPVWLQQASLAAHRYIQNTFYGRSSIRQVGINNPAGQIRVRASLDQPQREMNVTIRTPRQEHNISRVPLDWVPLFFPSTRRTLTEQAMDKVTKNKYTPYCKVQANDKIRTFDDVEYKYRIGKCDHILAKDASPEERFMVLTNKPNQHRPEKTVKVFLETVKVEFRVPHITTSQESQHSRETSQERQRSQERQWSQERQENQEENQEWQDQEWRQSQEKRQSRERQLSRETSKQQPGSKRESQEQRTSQQTSAETQSQSQSRTSKSVEWTSSEEKLHQHVPIEVTIDGREAQIQPGQTKQIRHATSGKVICTIRRHGNTVELSSPKHGLKVKMDGHYVQVKVSHDYRKKLVGLCGNFDGEQSNEYEGPREEVYRSPKEFALSYQVPSRQCEEEGKKQPVMRNIMHTRLNERNEEEACFSKTPVAQCPPGSKKTKSEVRSTEFHCLLKELQSTQKMIKLYETKPLGDKLQGKSTDLVQDVEAELECRED</sequence>
<dbReference type="InterPro" id="IPR015255">
    <property type="entry name" value="Vitellinogen_open_b-sht"/>
</dbReference>
<evidence type="ECO:0000256" key="7">
    <source>
        <dbReference type="SAM" id="SignalP"/>
    </source>
</evidence>
<comment type="caution">
    <text evidence="5">Lacks conserved residue(s) required for the propagation of feature annotation.</text>
</comment>
<feature type="signal peptide" evidence="7">
    <location>
        <begin position="1"/>
        <end position="16"/>
    </location>
</feature>
<feature type="region of interest" description="Disordered" evidence="6">
    <location>
        <begin position="1680"/>
        <end position="1791"/>
    </location>
</feature>
<dbReference type="KEGG" id="bbel:109467033"/>
<feature type="chain" id="PRO_5028274508" evidence="7">
    <location>
        <begin position="17"/>
        <end position="1999"/>
    </location>
</feature>
<keyword evidence="4" id="KW-0325">Glycoprotein</keyword>
<feature type="region of interest" description="Disordered" evidence="6">
    <location>
        <begin position="419"/>
        <end position="446"/>
    </location>
</feature>
<dbReference type="OrthoDB" id="160294at2759"/>
<feature type="region of interest" description="Disordered" evidence="6">
    <location>
        <begin position="1271"/>
        <end position="1291"/>
    </location>
</feature>
<feature type="region of interest" description="Disordered" evidence="6">
    <location>
        <begin position="863"/>
        <end position="882"/>
    </location>
</feature>
<dbReference type="SMART" id="SM01169">
    <property type="entry name" value="DUF1943"/>
    <property type="match status" value="1"/>
</dbReference>
<dbReference type="Gene3D" id="2.20.50.20">
    <property type="entry name" value="Lipovitellin. Chain A, domain 3"/>
    <property type="match status" value="1"/>
</dbReference>
<dbReference type="Gene3D" id="2.20.80.10">
    <property type="entry name" value="Lipovitellin-phosvitin complex, chain A, domain 4"/>
    <property type="match status" value="1"/>
</dbReference>